<dbReference type="SUPFAM" id="SSF46689">
    <property type="entry name" value="Homeodomain-like"/>
    <property type="match status" value="1"/>
</dbReference>
<name>H0HLS7_9HYPH</name>
<keyword evidence="3" id="KW-0804">Transcription</keyword>
<keyword evidence="2 4" id="KW-0238">DNA-binding</keyword>
<evidence type="ECO:0000256" key="4">
    <source>
        <dbReference type="PROSITE-ProRule" id="PRU00335"/>
    </source>
</evidence>
<dbReference type="InterPro" id="IPR001647">
    <property type="entry name" value="HTH_TetR"/>
</dbReference>
<dbReference type="PROSITE" id="PS50977">
    <property type="entry name" value="HTH_TETR_2"/>
    <property type="match status" value="1"/>
</dbReference>
<dbReference type="AlphaFoldDB" id="H0HLS7"/>
<sequence length="205" mass="22365">MDNDEVKNVTTDAEPAEPKRARILEAAMRLVLAYGFSRTTMGDIASAAEMSRPALYLLFKNKAEIYRAIAEQLLDGSVAQAGVILRREGPFAERMMMMIEECLIAMMRHIAASPHGAEILDMKSRLAGDLHAAWRSRLGALVTAAVVDEARRNGVDLQARGLSAPLLSALLLDGLEGMKMRIPDPDEQRVAARGLVRVVEIAIQG</sequence>
<protein>
    <submittedName>
        <fullName evidence="6">TetR family transcription regulator</fullName>
    </submittedName>
</protein>
<dbReference type="PATRIC" id="fig|1107882.3.peg.1076"/>
<dbReference type="GO" id="GO:0000976">
    <property type="term" value="F:transcription cis-regulatory region binding"/>
    <property type="evidence" value="ECO:0007669"/>
    <property type="project" value="TreeGrafter"/>
</dbReference>
<keyword evidence="1" id="KW-0805">Transcription regulation</keyword>
<proteinExistence type="predicted"/>
<dbReference type="PRINTS" id="PR00455">
    <property type="entry name" value="HTHTETR"/>
</dbReference>
<keyword evidence="7" id="KW-1185">Reference proteome</keyword>
<feature type="domain" description="HTH tetR-type" evidence="5">
    <location>
        <begin position="17"/>
        <end position="77"/>
    </location>
</feature>
<evidence type="ECO:0000256" key="1">
    <source>
        <dbReference type="ARBA" id="ARBA00023015"/>
    </source>
</evidence>
<evidence type="ECO:0000256" key="2">
    <source>
        <dbReference type="ARBA" id="ARBA00023125"/>
    </source>
</evidence>
<evidence type="ECO:0000259" key="5">
    <source>
        <dbReference type="PROSITE" id="PS50977"/>
    </source>
</evidence>
<reference evidence="6 7" key="1">
    <citation type="journal article" date="2012" name="J. Bacteriol.">
        <title>Draft Genome Sequence of Mesorhizobium alhagi CCNWXJ12-2T, a Novel Salt-Resistant Species Isolated from the Desert of Northwestern China.</title>
        <authorList>
            <person name="Zhou M."/>
            <person name="Chen W."/>
            <person name="Chen H."/>
            <person name="Wei G."/>
        </authorList>
    </citation>
    <scope>NUCLEOTIDE SEQUENCE [LARGE SCALE GENOMIC DNA]</scope>
    <source>
        <strain evidence="6 7">CCNWXJ12-2</strain>
    </source>
</reference>
<feature type="DNA-binding region" description="H-T-H motif" evidence="4">
    <location>
        <begin position="40"/>
        <end position="59"/>
    </location>
</feature>
<dbReference type="InterPro" id="IPR050109">
    <property type="entry name" value="HTH-type_TetR-like_transc_reg"/>
</dbReference>
<dbReference type="InterPro" id="IPR009057">
    <property type="entry name" value="Homeodomain-like_sf"/>
</dbReference>
<dbReference type="PANTHER" id="PTHR30055:SF234">
    <property type="entry name" value="HTH-TYPE TRANSCRIPTIONAL REGULATOR BETI"/>
    <property type="match status" value="1"/>
</dbReference>
<organism evidence="6 7">
    <name type="scientific">Mesorhizobium alhagi CCNWXJ12-2</name>
    <dbReference type="NCBI Taxonomy" id="1107882"/>
    <lineage>
        <taxon>Bacteria</taxon>
        <taxon>Pseudomonadati</taxon>
        <taxon>Pseudomonadota</taxon>
        <taxon>Alphaproteobacteria</taxon>
        <taxon>Hyphomicrobiales</taxon>
        <taxon>Phyllobacteriaceae</taxon>
        <taxon>Allomesorhizobium</taxon>
    </lineage>
</organism>
<dbReference type="OrthoDB" id="9802802at2"/>
<evidence type="ECO:0000256" key="3">
    <source>
        <dbReference type="ARBA" id="ARBA00023163"/>
    </source>
</evidence>
<accession>H0HLS7</accession>
<evidence type="ECO:0000313" key="6">
    <source>
        <dbReference type="EMBL" id="EHK58335.1"/>
    </source>
</evidence>
<dbReference type="EMBL" id="AHAM01000035">
    <property type="protein sequence ID" value="EHK58335.1"/>
    <property type="molecule type" value="Genomic_DNA"/>
</dbReference>
<dbReference type="Proteomes" id="UP000003250">
    <property type="component" value="Unassembled WGS sequence"/>
</dbReference>
<dbReference type="Gene3D" id="1.10.357.10">
    <property type="entry name" value="Tetracycline Repressor, domain 2"/>
    <property type="match status" value="1"/>
</dbReference>
<evidence type="ECO:0000313" key="7">
    <source>
        <dbReference type="Proteomes" id="UP000003250"/>
    </source>
</evidence>
<dbReference type="Pfam" id="PF00440">
    <property type="entry name" value="TetR_N"/>
    <property type="match status" value="1"/>
</dbReference>
<dbReference type="RefSeq" id="WP_008834739.1">
    <property type="nucleotide sequence ID" value="NZ_AHAM01000035.1"/>
</dbReference>
<dbReference type="PANTHER" id="PTHR30055">
    <property type="entry name" value="HTH-TYPE TRANSCRIPTIONAL REGULATOR RUTR"/>
    <property type="match status" value="1"/>
</dbReference>
<dbReference type="GO" id="GO:0003700">
    <property type="term" value="F:DNA-binding transcription factor activity"/>
    <property type="evidence" value="ECO:0007669"/>
    <property type="project" value="TreeGrafter"/>
</dbReference>
<gene>
    <name evidence="6" type="ORF">MAXJ12_05443</name>
</gene>